<reference evidence="10" key="1">
    <citation type="submission" date="2025-08" db="UniProtKB">
        <authorList>
            <consortium name="RefSeq"/>
        </authorList>
    </citation>
    <scope>IDENTIFICATION</scope>
    <source>
        <tissue evidence="10">Whole sample</tissue>
    </source>
</reference>
<evidence type="ECO:0000256" key="3">
    <source>
        <dbReference type="ARBA" id="ARBA00006218"/>
    </source>
</evidence>
<dbReference type="RefSeq" id="XP_022330104.1">
    <property type="nucleotide sequence ID" value="XM_022474396.1"/>
</dbReference>
<dbReference type="AlphaFoldDB" id="A0A8B8DRC3"/>
<sequence length="166" mass="19117">MADEVILEFLHMEIISQFYRSCEKADQDQCIAKLESLGFRIGQSLVERFTKDSSRFKDELDTMKFICKDFWNYAYKKQIDNLRTNHQNTSAEETTPFGVYVLQDNKFRFLTQISNGKQFMETAPKFLALPCGMIRGALSNLGVNCVVTAEVSAMPACKFQIQIQRL</sequence>
<dbReference type="SUPFAM" id="SSF111126">
    <property type="entry name" value="Ligand-binding domain in the NO signalling and Golgi transport"/>
    <property type="match status" value="1"/>
</dbReference>
<comment type="subcellular location">
    <subcellularLocation>
        <location evidence="2">Endoplasmic reticulum</location>
    </subcellularLocation>
    <subcellularLocation>
        <location evidence="1">Golgi apparatus</location>
        <location evidence="1">cis-Golgi network</location>
    </subcellularLocation>
</comment>
<evidence type="ECO:0000256" key="8">
    <source>
        <dbReference type="ARBA" id="ARBA00074542"/>
    </source>
</evidence>
<dbReference type="PANTHER" id="PTHR12817:SF0">
    <property type="entry name" value="GEO08327P1"/>
    <property type="match status" value="1"/>
</dbReference>
<dbReference type="GeneID" id="111128650"/>
<dbReference type="GO" id="GO:0006888">
    <property type="term" value="P:endoplasmic reticulum to Golgi vesicle-mediated transport"/>
    <property type="evidence" value="ECO:0007669"/>
    <property type="project" value="TreeGrafter"/>
</dbReference>
<keyword evidence="9" id="KW-1185">Reference proteome</keyword>
<dbReference type="GO" id="GO:0005801">
    <property type="term" value="C:cis-Golgi network"/>
    <property type="evidence" value="ECO:0007669"/>
    <property type="project" value="TreeGrafter"/>
</dbReference>
<dbReference type="PANTHER" id="PTHR12817">
    <property type="entry name" value="TRAFFICKING PROTEIN PARTICLE COMPLEX SUBUNIT 6B"/>
    <property type="match status" value="1"/>
</dbReference>
<keyword evidence="6" id="KW-0333">Golgi apparatus</keyword>
<comment type="similarity">
    <text evidence="3">Belongs to the TRAPP small subunits family. BET3 subfamily.</text>
</comment>
<keyword evidence="5" id="KW-0524">Neurogenesis</keyword>
<organism evidence="9 10">
    <name type="scientific">Crassostrea virginica</name>
    <name type="common">Eastern oyster</name>
    <dbReference type="NCBI Taxonomy" id="6565"/>
    <lineage>
        <taxon>Eukaryota</taxon>
        <taxon>Metazoa</taxon>
        <taxon>Spiralia</taxon>
        <taxon>Lophotrochozoa</taxon>
        <taxon>Mollusca</taxon>
        <taxon>Bivalvia</taxon>
        <taxon>Autobranchia</taxon>
        <taxon>Pteriomorphia</taxon>
        <taxon>Ostreida</taxon>
        <taxon>Ostreoidea</taxon>
        <taxon>Ostreidae</taxon>
        <taxon>Crassostrea</taxon>
    </lineage>
</organism>
<dbReference type="OrthoDB" id="941624at2759"/>
<keyword evidence="4" id="KW-0256">Endoplasmic reticulum</keyword>
<evidence type="ECO:0000256" key="1">
    <source>
        <dbReference type="ARBA" id="ARBA00004222"/>
    </source>
</evidence>
<dbReference type="KEGG" id="cvn:111128650"/>
<protein>
    <recommendedName>
        <fullName evidence="8">Trafficking protein particle complex subunit 6B</fullName>
    </recommendedName>
</protein>
<evidence type="ECO:0000256" key="2">
    <source>
        <dbReference type="ARBA" id="ARBA00004240"/>
    </source>
</evidence>
<dbReference type="GO" id="GO:0005802">
    <property type="term" value="C:trans-Golgi network"/>
    <property type="evidence" value="ECO:0007669"/>
    <property type="project" value="TreeGrafter"/>
</dbReference>
<evidence type="ECO:0000256" key="5">
    <source>
        <dbReference type="ARBA" id="ARBA00022902"/>
    </source>
</evidence>
<evidence type="ECO:0000313" key="10">
    <source>
        <dbReference type="RefSeq" id="XP_022330104.1"/>
    </source>
</evidence>
<dbReference type="Gene3D" id="3.30.1380.20">
    <property type="entry name" value="Trafficking protein particle complex subunit 3"/>
    <property type="match status" value="1"/>
</dbReference>
<dbReference type="InterPro" id="IPR007194">
    <property type="entry name" value="TRAPP_component"/>
</dbReference>
<accession>A0A8B8DRC3</accession>
<evidence type="ECO:0000313" key="9">
    <source>
        <dbReference type="Proteomes" id="UP000694844"/>
    </source>
</evidence>
<evidence type="ECO:0000256" key="4">
    <source>
        <dbReference type="ARBA" id="ARBA00022824"/>
    </source>
</evidence>
<name>A0A8B8DRC3_CRAVI</name>
<dbReference type="Pfam" id="PF04051">
    <property type="entry name" value="TRAPP"/>
    <property type="match status" value="1"/>
</dbReference>
<dbReference type="Proteomes" id="UP000694844">
    <property type="component" value="Chromosome 4"/>
</dbReference>
<dbReference type="InterPro" id="IPR024096">
    <property type="entry name" value="NO_sig/Golgi_transp_ligand-bd"/>
</dbReference>
<evidence type="ECO:0000256" key="6">
    <source>
        <dbReference type="ARBA" id="ARBA00023034"/>
    </source>
</evidence>
<dbReference type="GO" id="GO:0007399">
    <property type="term" value="P:nervous system development"/>
    <property type="evidence" value="ECO:0007669"/>
    <property type="project" value="UniProtKB-KW"/>
</dbReference>
<dbReference type="FunFam" id="3.30.1380.20:FF:000004">
    <property type="entry name" value="Trafficking protein particle complex subunit 6B"/>
    <property type="match status" value="1"/>
</dbReference>
<dbReference type="GO" id="GO:0030008">
    <property type="term" value="C:TRAPP complex"/>
    <property type="evidence" value="ECO:0007669"/>
    <property type="project" value="TreeGrafter"/>
</dbReference>
<gene>
    <name evidence="10" type="primary">LOC111128650</name>
</gene>
<dbReference type="CDD" id="cd14944">
    <property type="entry name" value="TRAPPC6A_Trs33"/>
    <property type="match status" value="1"/>
</dbReference>
<dbReference type="InterPro" id="IPR037992">
    <property type="entry name" value="TRAPPC6/Trs33"/>
</dbReference>
<evidence type="ECO:0000256" key="7">
    <source>
        <dbReference type="ARBA" id="ARBA00057720"/>
    </source>
</evidence>
<dbReference type="GO" id="GO:0005783">
    <property type="term" value="C:endoplasmic reticulum"/>
    <property type="evidence" value="ECO:0007669"/>
    <property type="project" value="UniProtKB-SubCell"/>
</dbReference>
<comment type="function">
    <text evidence="7">Component of a transport protein particle (TRAPP) complex that may function in specific stages of inter-organelle traffic. Specifically involved in the early development of neural circuitry, likely by controlling the frequency and amplitude of intracellular calcium transients implicated in the regulation of neuron differentiation and survival.</text>
</comment>
<proteinExistence type="inferred from homology"/>